<keyword evidence="2" id="KW-0554">One-carbon metabolism</keyword>
<dbReference type="InterPro" id="IPR036291">
    <property type="entry name" value="NAD(P)-bd_dom_sf"/>
</dbReference>
<dbReference type="AlphaFoldDB" id="A0A5R9IMR7"/>
<protein>
    <recommendedName>
        <fullName evidence="8">Dihydromonapterin reductase</fullName>
        <ecNumber evidence="1">1.5.1.3</ecNumber>
        <ecNumber evidence="7">1.5.1.50</ecNumber>
    </recommendedName>
    <alternativeName>
        <fullName evidence="9">Dihydrofolate reductase</fullName>
    </alternativeName>
</protein>
<evidence type="ECO:0000256" key="1">
    <source>
        <dbReference type="ARBA" id="ARBA00012856"/>
    </source>
</evidence>
<evidence type="ECO:0000256" key="4">
    <source>
        <dbReference type="ARBA" id="ARBA00023002"/>
    </source>
</evidence>
<accession>A0A5R9IMR7</accession>
<dbReference type="OrthoDB" id="9793499at2"/>
<comment type="function">
    <text evidence="5">Catalyzes the reduction of dihydromonapterin to tetrahydromonapterin. Also has lower activity with dihydrofolate.</text>
</comment>
<keyword evidence="4 12" id="KW-0560">Oxidoreductase</keyword>
<sequence>MPQSNIIITGAGQRFGYHLAKAYQQRGFQVYISYRSHRPQVDELQAMGVDCWQVDFQNDDEIQGFVEHIQKHCSSIRALVHNASDWLPDNNDLSLTETLARMLQVHVQAPFQMNHLLAPLLRAHSQQHGQCADLIHMTDYIVDKGSKKHMAYAASKAALANLTLSFSSMLAPDVKVNNIAPALLKFNDYDDQAYRLKTLKKSVMEKEPGWQEGIAAVDYLLASVYMTGRTLHLDGGRNVS</sequence>
<dbReference type="Pfam" id="PF13561">
    <property type="entry name" value="adh_short_C2"/>
    <property type="match status" value="1"/>
</dbReference>
<evidence type="ECO:0000313" key="13">
    <source>
        <dbReference type="Proteomes" id="UP000307790"/>
    </source>
</evidence>
<keyword evidence="13" id="KW-1185">Reference proteome</keyword>
<dbReference type="EMBL" id="VCBC01000004">
    <property type="protein sequence ID" value="TLU66825.1"/>
    <property type="molecule type" value="Genomic_DNA"/>
</dbReference>
<dbReference type="PANTHER" id="PTHR43639">
    <property type="entry name" value="OXIDOREDUCTASE, SHORT-CHAIN DEHYDROGENASE/REDUCTASE FAMILY (AFU_ORTHOLOGUE AFUA_5G02870)"/>
    <property type="match status" value="1"/>
</dbReference>
<dbReference type="PANTHER" id="PTHR43639:SF6">
    <property type="entry name" value="DIHYDROMONAPTERIN REDUCTASE"/>
    <property type="match status" value="1"/>
</dbReference>
<evidence type="ECO:0000256" key="6">
    <source>
        <dbReference type="ARBA" id="ARBA00038212"/>
    </source>
</evidence>
<dbReference type="Proteomes" id="UP000307790">
    <property type="component" value="Unassembled WGS sequence"/>
</dbReference>
<dbReference type="InterPro" id="IPR020904">
    <property type="entry name" value="Sc_DH/Rdtase_CS"/>
</dbReference>
<comment type="caution">
    <text evidence="12">The sequence shown here is derived from an EMBL/GenBank/DDBJ whole genome shotgun (WGS) entry which is preliminary data.</text>
</comment>
<dbReference type="Gene3D" id="3.40.50.720">
    <property type="entry name" value="NAD(P)-binding Rossmann-like Domain"/>
    <property type="match status" value="1"/>
</dbReference>
<evidence type="ECO:0000256" key="11">
    <source>
        <dbReference type="ARBA" id="ARBA00049376"/>
    </source>
</evidence>
<dbReference type="NCBIfam" id="NF005066">
    <property type="entry name" value="PRK06483.1"/>
    <property type="match status" value="1"/>
</dbReference>
<proteinExistence type="inferred from homology"/>
<gene>
    <name evidence="12" type="primary">folM</name>
    <name evidence="12" type="ORF">FE810_04780</name>
</gene>
<evidence type="ECO:0000256" key="5">
    <source>
        <dbReference type="ARBA" id="ARBA00037508"/>
    </source>
</evidence>
<comment type="similarity">
    <text evidence="6">Belongs to the short-chain dehydrogenases/reductases (SDR) family. FolM subfamily.</text>
</comment>
<keyword evidence="3" id="KW-0521">NADP</keyword>
<comment type="catalytic activity">
    <reaction evidence="11">
        <text>7,8-dihydromonapterin + NADPH + H(+) = 5,6,7,8-tetrahydromonapterin + NADP(+)</text>
        <dbReference type="Rhea" id="RHEA:34847"/>
        <dbReference type="ChEBI" id="CHEBI:15378"/>
        <dbReference type="ChEBI" id="CHEBI:57783"/>
        <dbReference type="ChEBI" id="CHEBI:58349"/>
        <dbReference type="ChEBI" id="CHEBI:71175"/>
        <dbReference type="ChEBI" id="CHEBI:71177"/>
        <dbReference type="EC" id="1.5.1.50"/>
    </reaction>
</comment>
<dbReference type="SUPFAM" id="SSF51735">
    <property type="entry name" value="NAD(P)-binding Rossmann-fold domains"/>
    <property type="match status" value="1"/>
</dbReference>
<evidence type="ECO:0000256" key="10">
    <source>
        <dbReference type="ARBA" id="ARBA00048873"/>
    </source>
</evidence>
<organism evidence="12 13">
    <name type="scientific">Thalassotalea litorea</name>
    <dbReference type="NCBI Taxonomy" id="2020715"/>
    <lineage>
        <taxon>Bacteria</taxon>
        <taxon>Pseudomonadati</taxon>
        <taxon>Pseudomonadota</taxon>
        <taxon>Gammaproteobacteria</taxon>
        <taxon>Alteromonadales</taxon>
        <taxon>Colwelliaceae</taxon>
        <taxon>Thalassotalea</taxon>
    </lineage>
</organism>
<name>A0A5R9IMR7_9GAMM</name>
<reference evidence="12 13" key="1">
    <citation type="submission" date="2019-05" db="EMBL/GenBank/DDBJ databases">
        <title>Genome sequences of Thalassotalea litorea 1K03283.</title>
        <authorList>
            <person name="Zhang D."/>
        </authorList>
    </citation>
    <scope>NUCLEOTIDE SEQUENCE [LARGE SCALE GENOMIC DNA]</scope>
    <source>
        <strain evidence="12 13">MCCC 1K03283</strain>
    </source>
</reference>
<dbReference type="PRINTS" id="PR00081">
    <property type="entry name" value="GDHRDH"/>
</dbReference>
<dbReference type="EC" id="1.5.1.3" evidence="1"/>
<evidence type="ECO:0000256" key="9">
    <source>
        <dbReference type="ARBA" id="ARBA00042299"/>
    </source>
</evidence>
<evidence type="ECO:0000256" key="8">
    <source>
        <dbReference type="ARBA" id="ARBA00039631"/>
    </source>
</evidence>
<evidence type="ECO:0000313" key="12">
    <source>
        <dbReference type="EMBL" id="TLU66825.1"/>
    </source>
</evidence>
<evidence type="ECO:0000256" key="7">
    <source>
        <dbReference type="ARBA" id="ARBA00039145"/>
    </source>
</evidence>
<dbReference type="EC" id="1.5.1.50" evidence="7"/>
<dbReference type="RefSeq" id="WP_138318890.1">
    <property type="nucleotide sequence ID" value="NZ_VCBC01000004.1"/>
</dbReference>
<dbReference type="GO" id="GO:0006730">
    <property type="term" value="P:one-carbon metabolic process"/>
    <property type="evidence" value="ECO:0007669"/>
    <property type="project" value="UniProtKB-KW"/>
</dbReference>
<dbReference type="InterPro" id="IPR002347">
    <property type="entry name" value="SDR_fam"/>
</dbReference>
<evidence type="ECO:0000256" key="2">
    <source>
        <dbReference type="ARBA" id="ARBA00022563"/>
    </source>
</evidence>
<comment type="catalytic activity">
    <reaction evidence="10">
        <text>(6S)-5,6,7,8-tetrahydrofolate + NADP(+) = 7,8-dihydrofolate + NADPH + H(+)</text>
        <dbReference type="Rhea" id="RHEA:15009"/>
        <dbReference type="ChEBI" id="CHEBI:15378"/>
        <dbReference type="ChEBI" id="CHEBI:57451"/>
        <dbReference type="ChEBI" id="CHEBI:57453"/>
        <dbReference type="ChEBI" id="CHEBI:57783"/>
        <dbReference type="ChEBI" id="CHEBI:58349"/>
        <dbReference type="EC" id="1.5.1.3"/>
    </reaction>
</comment>
<evidence type="ECO:0000256" key="3">
    <source>
        <dbReference type="ARBA" id="ARBA00022857"/>
    </source>
</evidence>
<dbReference type="GO" id="GO:0004146">
    <property type="term" value="F:dihydrofolate reductase activity"/>
    <property type="evidence" value="ECO:0007669"/>
    <property type="project" value="UniProtKB-EC"/>
</dbReference>
<dbReference type="PROSITE" id="PS00061">
    <property type="entry name" value="ADH_SHORT"/>
    <property type="match status" value="1"/>
</dbReference>